<dbReference type="Pfam" id="PF10220">
    <property type="entry name" value="Smg8_Smg9"/>
    <property type="match status" value="3"/>
</dbReference>
<gene>
    <name evidence="4" type="ORF">Ae201684_003944</name>
</gene>
<evidence type="ECO:0000256" key="1">
    <source>
        <dbReference type="ARBA" id="ARBA00006443"/>
    </source>
</evidence>
<reference evidence="4 5" key="1">
    <citation type="submission" date="2019-07" db="EMBL/GenBank/DDBJ databases">
        <title>Genomics analysis of Aphanomyces spp. identifies a new class of oomycete effector associated with host adaptation.</title>
        <authorList>
            <person name="Gaulin E."/>
        </authorList>
    </citation>
    <scope>NUCLEOTIDE SEQUENCE [LARGE SCALE GENOMIC DNA]</scope>
    <source>
        <strain evidence="4 5">ATCC 201684</strain>
    </source>
</reference>
<dbReference type="EMBL" id="VJMJ01000048">
    <property type="protein sequence ID" value="KAF0740567.1"/>
    <property type="molecule type" value="Genomic_DNA"/>
</dbReference>
<comment type="similarity">
    <text evidence="1">Belongs to the SMG8 family.</text>
</comment>
<dbReference type="PANTHER" id="PTHR13091:SF0">
    <property type="entry name" value="NONSENSE-MEDIATED MRNA DECAY FACTOR SMG8"/>
    <property type="match status" value="1"/>
</dbReference>
<dbReference type="GO" id="GO:0000184">
    <property type="term" value="P:nuclear-transcribed mRNA catabolic process, nonsense-mediated decay"/>
    <property type="evidence" value="ECO:0007669"/>
    <property type="project" value="UniProtKB-KW"/>
</dbReference>
<organism evidence="4 5">
    <name type="scientific">Aphanomyces euteiches</name>
    <dbReference type="NCBI Taxonomy" id="100861"/>
    <lineage>
        <taxon>Eukaryota</taxon>
        <taxon>Sar</taxon>
        <taxon>Stramenopiles</taxon>
        <taxon>Oomycota</taxon>
        <taxon>Saprolegniomycetes</taxon>
        <taxon>Saprolegniales</taxon>
        <taxon>Verrucalvaceae</taxon>
        <taxon>Aphanomyces</taxon>
    </lineage>
</organism>
<evidence type="ECO:0000256" key="2">
    <source>
        <dbReference type="ARBA" id="ARBA00023161"/>
    </source>
</evidence>
<sequence>MGDNNEATTTFANRLIGRLVFTQVQDHHSMSIRMFYDLERKTIVLLGLFSGSRSMVKENVYDQQVKMQCDQMKMQLLMFTSSHVLFVVHDHARVSTAETKLFRSLSLAKQQLLQVLKSQQAKASKSSITTSQYAPGRSVPLTVFVFPAPSEALTRSNKASRSTIMSFCKAMEARVHALVKPLRGGVVATVRAKDMSSQSNKERRLFMMDPTHCVVAVTRKAATAECSSVDRMAAVLQDLNLLAPVDLKTLLKPLEDEDNIGMPHAIQFAFKCVDLLLQDAGKDHLLSVAQWLRAFRSIAASIMDDSLNFQSSSSSSSDDITVDFKDSPLTLVETIDMYGTFADDICSRESLLAIKRYQQEKPEKINTEMHLNRVQRVVQEFKRSVGNSNPKIHKYTERIENACQSIWCQGRRLCDATSISNHPCCLLYHDNAATFIQHNSSVYLTVACCCGYSINRLADAFSTDTNRRELWMFECCDRFDHIELPHHPLPLIRLGDFSSYNQVHGFVNVYHGFVPKFTALSPWLRGPDAPIQTKKRTNRKAKAAAVGASNELIAYAGLEYECYMGHRFFFHMPVNHTPLEREATVWPNCDMAIYVQCFQCALSANGEPTEFAQLRRVFAAIPPDQDGIEMHLSIKTEDQALEVFKLLDYPLAADSLLCLTLPYVFSSGDITYRHGDALKLHSRVLQAK</sequence>
<evidence type="ECO:0000313" key="4">
    <source>
        <dbReference type="EMBL" id="KAF0740567.1"/>
    </source>
</evidence>
<name>A0A6G0XK12_9STRA</name>
<dbReference type="InterPro" id="IPR019354">
    <property type="entry name" value="SMG8-like"/>
</dbReference>
<proteinExistence type="inferred from homology"/>
<keyword evidence="5" id="KW-1185">Reference proteome</keyword>
<accession>A0A6G0XK12</accession>
<dbReference type="VEuPathDB" id="FungiDB:AeMF1_010265"/>
<keyword evidence="2" id="KW-0866">Nonsense-mediated mRNA decay</keyword>
<protein>
    <recommendedName>
        <fullName evidence="3">Nonsense-mediated mRNA decay factor SMG8</fullName>
    </recommendedName>
</protein>
<evidence type="ECO:0000313" key="5">
    <source>
        <dbReference type="Proteomes" id="UP000481153"/>
    </source>
</evidence>
<dbReference type="PANTHER" id="PTHR13091">
    <property type="entry name" value="AMPLIFIED IN BREAST CANCER 2-RELATED"/>
    <property type="match status" value="1"/>
</dbReference>
<dbReference type="Proteomes" id="UP000481153">
    <property type="component" value="Unassembled WGS sequence"/>
</dbReference>
<comment type="caution">
    <text evidence="4">The sequence shown here is derived from an EMBL/GenBank/DDBJ whole genome shotgun (WGS) entry which is preliminary data.</text>
</comment>
<evidence type="ECO:0000256" key="3">
    <source>
        <dbReference type="ARBA" id="ARBA00029509"/>
    </source>
</evidence>
<dbReference type="AlphaFoldDB" id="A0A6G0XK12"/>